<gene>
    <name evidence="1" type="ORF">OVN18_11235</name>
</gene>
<reference evidence="1" key="1">
    <citation type="submission" date="2022-11" db="EMBL/GenBank/DDBJ databases">
        <title>Description of Microcella daejonensis nov. sp, isolated from riverside soil.</title>
        <authorList>
            <person name="Molina K.M."/>
            <person name="Kim S.B."/>
        </authorList>
    </citation>
    <scope>NUCLEOTIDE SEQUENCE</scope>
    <source>
        <strain evidence="1">MMS21-STM12</strain>
    </source>
</reference>
<accession>A0A9E8MKB2</accession>
<organism evidence="1 2">
    <name type="scientific">Microcella daejeonensis</name>
    <dbReference type="NCBI Taxonomy" id="2994971"/>
    <lineage>
        <taxon>Bacteria</taxon>
        <taxon>Bacillati</taxon>
        <taxon>Actinomycetota</taxon>
        <taxon>Actinomycetes</taxon>
        <taxon>Micrococcales</taxon>
        <taxon>Microbacteriaceae</taxon>
        <taxon>Microcella</taxon>
    </lineage>
</organism>
<dbReference type="AlphaFoldDB" id="A0A9E8MKB2"/>
<evidence type="ECO:0000313" key="2">
    <source>
        <dbReference type="Proteomes" id="UP001164706"/>
    </source>
</evidence>
<dbReference type="Proteomes" id="UP001164706">
    <property type="component" value="Chromosome"/>
</dbReference>
<name>A0A9E8MKB2_9MICO</name>
<proteinExistence type="predicted"/>
<evidence type="ECO:0000313" key="1">
    <source>
        <dbReference type="EMBL" id="WAB81108.1"/>
    </source>
</evidence>
<sequence>MTESVEQWWRRRQWSTGRSEPYAVGAHRAAWSPYPVLVEQFRPERNGDLLLSQIPPAADVWLVWVCALRHEFVATPAEQRARPGASRSARSWCPVCAAPSEAPPPGRRWPSASEIATAGGARGHDERAGAVARARAHPSRASRPRHVPAAHRAVRTVDGSTVPPGRAFRSARAPRATSASEGRVRALLAERLAVDLSANAVRVRTAFFDRLEVWPDIVIPELALAIELDTIGRAGDEHVGRREAVDRRKDRLLREVGWEVIRVRVRPLAALGPHDLVVPGISQRAAEQLIERIGEARGELMVAAYRRA</sequence>
<evidence type="ECO:0008006" key="3">
    <source>
        <dbReference type="Google" id="ProtNLM"/>
    </source>
</evidence>
<protein>
    <recommendedName>
        <fullName evidence="3">Zinc-ribbon domain-containing protein</fullName>
    </recommendedName>
</protein>
<keyword evidence="2" id="KW-1185">Reference proteome</keyword>
<dbReference type="RefSeq" id="WP_267780867.1">
    <property type="nucleotide sequence ID" value="NZ_CP113089.1"/>
</dbReference>
<dbReference type="EMBL" id="CP113089">
    <property type="protein sequence ID" value="WAB81108.1"/>
    <property type="molecule type" value="Genomic_DNA"/>
</dbReference>
<dbReference type="KEGG" id="mdb:OVN18_11235"/>